<keyword evidence="5" id="KW-0411">Iron-sulfur</keyword>
<dbReference type="PRINTS" id="PR00469">
    <property type="entry name" value="PNDRDTASEII"/>
</dbReference>
<dbReference type="SUPFAM" id="SSF51905">
    <property type="entry name" value="FAD/NAD(P)-binding domain"/>
    <property type="match status" value="1"/>
</dbReference>
<dbReference type="RefSeq" id="WP_326836870.1">
    <property type="nucleotide sequence ID" value="NZ_CP142149.1"/>
</dbReference>
<dbReference type="PANTHER" id="PTHR43498:SF1">
    <property type="entry name" value="COB--COM HETERODISULFIDE REDUCTASE IRON-SULFUR SUBUNIT A"/>
    <property type="match status" value="1"/>
</dbReference>
<evidence type="ECO:0000313" key="7">
    <source>
        <dbReference type="Proteomes" id="UP001330812"/>
    </source>
</evidence>
<keyword evidence="1" id="KW-0004">4Fe-4S</keyword>
<dbReference type="PANTHER" id="PTHR43498">
    <property type="entry name" value="FERREDOXIN:COB-COM HETERODISULFIDE REDUCTASE SUBUNIT A"/>
    <property type="match status" value="1"/>
</dbReference>
<dbReference type="Gene3D" id="3.50.50.60">
    <property type="entry name" value="FAD/NAD(P)-binding domain"/>
    <property type="match status" value="1"/>
</dbReference>
<sequence length="420" mass="43557">MSTDEQMPPVKFDVVVVGGGAAGVAAAVGAAQAGARVGLVERHGYLGGAAVASSVLTYCGFFDHSHAQVVAGVGQRFLDRLDELDLYLTHTSAESGNKVVLLDLETTKRVFDSLVLDSGVTPLLHATVFGATTVDGRVTALDVAHPGGTLRLEAEAFVDGSGDGVLLDAAGAARTVVPAAHRQASTLVMRIGGVREDGDLSRAGMTSAVAGYRGATGVELPRDHGVTVRLPVSREIMVLVADQHRDVLDAAESTSAEIEGRRLAMHYFQALRTGMRGWESSFLAATGPELGVRETRRLAGLVAVTAGDVTNARRRPDVIARGGWPMEDHAVPGVVSYGGIRDDSWYDIPYGSLTAASLGNLWAAGRLVSSDGRAYGSVRVMGTAFATGHAAGVAAALSVRSGPVAVGAVQDELRRQGALL</sequence>
<evidence type="ECO:0000256" key="3">
    <source>
        <dbReference type="ARBA" id="ARBA00023002"/>
    </source>
</evidence>
<name>A0ABZ1IK01_9PSEU</name>
<dbReference type="Pfam" id="PF12831">
    <property type="entry name" value="FAD_oxidored"/>
    <property type="match status" value="1"/>
</dbReference>
<keyword evidence="7" id="KW-1185">Reference proteome</keyword>
<evidence type="ECO:0000313" key="6">
    <source>
        <dbReference type="EMBL" id="WSE34073.1"/>
    </source>
</evidence>
<dbReference type="Proteomes" id="UP001330812">
    <property type="component" value="Chromosome"/>
</dbReference>
<gene>
    <name evidence="6" type="ORF">VSH64_18550</name>
</gene>
<evidence type="ECO:0000256" key="5">
    <source>
        <dbReference type="ARBA" id="ARBA00023014"/>
    </source>
</evidence>
<protein>
    <submittedName>
        <fullName evidence="6">FAD-dependent oxidoreductase</fullName>
    </submittedName>
</protein>
<dbReference type="PRINTS" id="PR00368">
    <property type="entry name" value="FADPNR"/>
</dbReference>
<evidence type="ECO:0000256" key="1">
    <source>
        <dbReference type="ARBA" id="ARBA00022485"/>
    </source>
</evidence>
<keyword evidence="4" id="KW-0408">Iron</keyword>
<evidence type="ECO:0000256" key="2">
    <source>
        <dbReference type="ARBA" id="ARBA00022723"/>
    </source>
</evidence>
<dbReference type="EMBL" id="CP142149">
    <property type="protein sequence ID" value="WSE34073.1"/>
    <property type="molecule type" value="Genomic_DNA"/>
</dbReference>
<keyword evidence="3" id="KW-0560">Oxidoreductase</keyword>
<organism evidence="6 7">
    <name type="scientific">Amycolatopsis rhabdoformis</name>
    <dbReference type="NCBI Taxonomy" id="1448059"/>
    <lineage>
        <taxon>Bacteria</taxon>
        <taxon>Bacillati</taxon>
        <taxon>Actinomycetota</taxon>
        <taxon>Actinomycetes</taxon>
        <taxon>Pseudonocardiales</taxon>
        <taxon>Pseudonocardiaceae</taxon>
        <taxon>Amycolatopsis</taxon>
    </lineage>
</organism>
<dbReference type="InterPro" id="IPR036188">
    <property type="entry name" value="FAD/NAD-bd_sf"/>
</dbReference>
<evidence type="ECO:0000256" key="4">
    <source>
        <dbReference type="ARBA" id="ARBA00023004"/>
    </source>
</evidence>
<keyword evidence="2" id="KW-0479">Metal-binding</keyword>
<accession>A0ABZ1IK01</accession>
<dbReference type="InterPro" id="IPR039650">
    <property type="entry name" value="HdrA-like"/>
</dbReference>
<proteinExistence type="predicted"/>
<reference evidence="6 7" key="1">
    <citation type="journal article" date="2015" name="Int. J. Syst. Evol. Microbiol.">
        <title>Amycolatopsis rhabdoformis sp. nov., an actinomycete isolated from a tropical forest soil.</title>
        <authorList>
            <person name="Souza W.R."/>
            <person name="Silva R.E."/>
            <person name="Goodfellow M."/>
            <person name="Busarakam K."/>
            <person name="Figueiro F.S."/>
            <person name="Ferreira D."/>
            <person name="Rodrigues-Filho E."/>
            <person name="Moraes L.A.B."/>
            <person name="Zucchi T.D."/>
        </authorList>
    </citation>
    <scope>NUCLEOTIDE SEQUENCE [LARGE SCALE GENOMIC DNA]</scope>
    <source>
        <strain evidence="6 7">NCIMB 14900</strain>
    </source>
</reference>